<sequence length="190" mass="20318">RPTDAQIGHEGAQHQQRPLQEYRSISSCTAGASTKVPMTEPEWPALTAHHRYGRRCSRARSPGLRGGSEGGWGGENTESWFCQDPHGDPHGEVQQLQAVGEGAEQQPDGGEEPPPHHTPPGGTTALVQTVTMKQQPTITQPQPPSLLTAAITGATTLLLRFRSKSSGVIKIHVGVVRSRSSPFVGREGKA</sequence>
<comment type="caution">
    <text evidence="2">The sequence shown here is derived from an EMBL/GenBank/DDBJ whole genome shotgun (WGS) entry which is preliminary data.</text>
</comment>
<dbReference type="Proteomes" id="UP000518266">
    <property type="component" value="Unassembled WGS sequence"/>
</dbReference>
<evidence type="ECO:0000256" key="1">
    <source>
        <dbReference type="SAM" id="MobiDB-lite"/>
    </source>
</evidence>
<feature type="non-terminal residue" evidence="2">
    <location>
        <position position="190"/>
    </location>
</feature>
<reference evidence="2 3" key="1">
    <citation type="submission" date="2020-03" db="EMBL/GenBank/DDBJ databases">
        <title>Dissostichus mawsoni Genome sequencing and assembly.</title>
        <authorList>
            <person name="Park H."/>
        </authorList>
    </citation>
    <scope>NUCLEOTIDE SEQUENCE [LARGE SCALE GENOMIC DNA]</scope>
    <source>
        <strain evidence="2">DM0001</strain>
        <tissue evidence="2">Muscle</tissue>
    </source>
</reference>
<dbReference type="AlphaFoldDB" id="A0A7J5YU42"/>
<accession>A0A7J5YU42</accession>
<feature type="region of interest" description="Disordered" evidence="1">
    <location>
        <begin position="52"/>
        <end position="124"/>
    </location>
</feature>
<organism evidence="2 3">
    <name type="scientific">Dissostichus mawsoni</name>
    <name type="common">Antarctic cod</name>
    <dbReference type="NCBI Taxonomy" id="36200"/>
    <lineage>
        <taxon>Eukaryota</taxon>
        <taxon>Metazoa</taxon>
        <taxon>Chordata</taxon>
        <taxon>Craniata</taxon>
        <taxon>Vertebrata</taxon>
        <taxon>Euteleostomi</taxon>
        <taxon>Actinopterygii</taxon>
        <taxon>Neopterygii</taxon>
        <taxon>Teleostei</taxon>
        <taxon>Neoteleostei</taxon>
        <taxon>Acanthomorphata</taxon>
        <taxon>Eupercaria</taxon>
        <taxon>Perciformes</taxon>
        <taxon>Notothenioidei</taxon>
        <taxon>Nototheniidae</taxon>
        <taxon>Dissostichus</taxon>
    </lineage>
</organism>
<name>A0A7J5YU42_DISMA</name>
<feature type="region of interest" description="Disordered" evidence="1">
    <location>
        <begin position="1"/>
        <end position="21"/>
    </location>
</feature>
<evidence type="ECO:0000313" key="2">
    <source>
        <dbReference type="EMBL" id="KAF3853005.1"/>
    </source>
</evidence>
<proteinExistence type="predicted"/>
<dbReference type="EMBL" id="JAAKFY010000008">
    <property type="protein sequence ID" value="KAF3853005.1"/>
    <property type="molecule type" value="Genomic_DNA"/>
</dbReference>
<gene>
    <name evidence="2" type="ORF">F7725_013693</name>
</gene>
<protein>
    <submittedName>
        <fullName evidence="2">Uncharacterized protein</fullName>
    </submittedName>
</protein>
<feature type="compositionally biased region" description="Gly residues" evidence="1">
    <location>
        <begin position="64"/>
        <end position="74"/>
    </location>
</feature>
<keyword evidence="3" id="KW-1185">Reference proteome</keyword>
<evidence type="ECO:0000313" key="3">
    <source>
        <dbReference type="Proteomes" id="UP000518266"/>
    </source>
</evidence>